<dbReference type="InterPro" id="IPR008979">
    <property type="entry name" value="Galactose-bd-like_sf"/>
</dbReference>
<gene>
    <name evidence="5" type="ORF">DFR29_11117</name>
</gene>
<evidence type="ECO:0000313" key="5">
    <source>
        <dbReference type="EMBL" id="TDR41105.1"/>
    </source>
</evidence>
<organism evidence="5 6">
    <name type="scientific">Tahibacter aquaticus</name>
    <dbReference type="NCBI Taxonomy" id="520092"/>
    <lineage>
        <taxon>Bacteria</taxon>
        <taxon>Pseudomonadati</taxon>
        <taxon>Pseudomonadota</taxon>
        <taxon>Gammaproteobacteria</taxon>
        <taxon>Lysobacterales</taxon>
        <taxon>Rhodanobacteraceae</taxon>
        <taxon>Tahibacter</taxon>
    </lineage>
</organism>
<keyword evidence="2" id="KW-0378">Hydrolase</keyword>
<dbReference type="SUPFAM" id="SSF49785">
    <property type="entry name" value="Galactose-binding domain-like"/>
    <property type="match status" value="1"/>
</dbReference>
<evidence type="ECO:0000256" key="2">
    <source>
        <dbReference type="ARBA" id="ARBA00022801"/>
    </source>
</evidence>
<dbReference type="Pfam" id="PF01483">
    <property type="entry name" value="P_proprotein"/>
    <property type="match status" value="1"/>
</dbReference>
<keyword evidence="1" id="KW-0645">Protease</keyword>
<feature type="chain" id="PRO_5020818551" evidence="3">
    <location>
        <begin position="23"/>
        <end position="221"/>
    </location>
</feature>
<feature type="domain" description="P/Homo B" evidence="4">
    <location>
        <begin position="16"/>
        <end position="217"/>
    </location>
</feature>
<comment type="caution">
    <text evidence="5">The sequence shown here is derived from an EMBL/GenBank/DDBJ whole genome shotgun (WGS) entry which is preliminary data.</text>
</comment>
<dbReference type="EMBL" id="SNZH01000011">
    <property type="protein sequence ID" value="TDR41105.1"/>
    <property type="molecule type" value="Genomic_DNA"/>
</dbReference>
<evidence type="ECO:0000256" key="3">
    <source>
        <dbReference type="SAM" id="SignalP"/>
    </source>
</evidence>
<sequence>MRITAILAALGLGLVASPYAFAIEEFAGTGTGAIPDAPAGTPNCGVNNLGQPRIVSFDVHDLIFPVVAIGVSMDLTHSWRGDLVVKLAAPGGTPSKIIFSHTGSNVPNGCGHNGKLAGVYKFDDSGDRDWWGSAFSTVPTGNYKVSAPGGANPGGGAILLSPDFKGLTPEQANGTWTLTFWDAGDPGPGQPGIGSVNAATLFIDQSDLIFKNGFETPPTTP</sequence>
<evidence type="ECO:0000313" key="6">
    <source>
        <dbReference type="Proteomes" id="UP000295293"/>
    </source>
</evidence>
<dbReference type="Gene3D" id="2.60.120.260">
    <property type="entry name" value="Galactose-binding domain-like"/>
    <property type="match status" value="1"/>
</dbReference>
<dbReference type="GO" id="GO:0006508">
    <property type="term" value="P:proteolysis"/>
    <property type="evidence" value="ECO:0007669"/>
    <property type="project" value="UniProtKB-KW"/>
</dbReference>
<dbReference type="PROSITE" id="PS51829">
    <property type="entry name" value="P_HOMO_B"/>
    <property type="match status" value="1"/>
</dbReference>
<keyword evidence="6" id="KW-1185">Reference proteome</keyword>
<proteinExistence type="predicted"/>
<dbReference type="InterPro" id="IPR002884">
    <property type="entry name" value="P_dom"/>
</dbReference>
<feature type="signal peptide" evidence="3">
    <location>
        <begin position="1"/>
        <end position="22"/>
    </location>
</feature>
<protein>
    <submittedName>
        <fullName evidence="5">Proprotein convertase P-domain-containing protein</fullName>
    </submittedName>
</protein>
<keyword evidence="3" id="KW-0732">Signal</keyword>
<evidence type="ECO:0000259" key="4">
    <source>
        <dbReference type="PROSITE" id="PS51829"/>
    </source>
</evidence>
<name>A0A4R6YS84_9GAMM</name>
<dbReference type="Proteomes" id="UP000295293">
    <property type="component" value="Unassembled WGS sequence"/>
</dbReference>
<accession>A0A4R6YS84</accession>
<dbReference type="RefSeq" id="WP_166654164.1">
    <property type="nucleotide sequence ID" value="NZ_SNZH01000011.1"/>
</dbReference>
<evidence type="ECO:0000256" key="1">
    <source>
        <dbReference type="ARBA" id="ARBA00022670"/>
    </source>
</evidence>
<dbReference type="GO" id="GO:0004252">
    <property type="term" value="F:serine-type endopeptidase activity"/>
    <property type="evidence" value="ECO:0007669"/>
    <property type="project" value="InterPro"/>
</dbReference>
<dbReference type="AlphaFoldDB" id="A0A4R6YS84"/>
<reference evidence="5 6" key="1">
    <citation type="submission" date="2019-03" db="EMBL/GenBank/DDBJ databases">
        <title>Genomic Encyclopedia of Type Strains, Phase IV (KMG-IV): sequencing the most valuable type-strain genomes for metagenomic binning, comparative biology and taxonomic classification.</title>
        <authorList>
            <person name="Goeker M."/>
        </authorList>
    </citation>
    <scope>NUCLEOTIDE SEQUENCE [LARGE SCALE GENOMIC DNA]</scope>
    <source>
        <strain evidence="5 6">DSM 21667</strain>
    </source>
</reference>